<comment type="caution">
    <text evidence="8">The sequence shown here is derived from an EMBL/GenBank/DDBJ whole genome shotgun (WGS) entry which is preliminary data.</text>
</comment>
<dbReference type="OrthoDB" id="9801219at2"/>
<dbReference type="GO" id="GO:0005524">
    <property type="term" value="F:ATP binding"/>
    <property type="evidence" value="ECO:0007669"/>
    <property type="project" value="UniProtKB-KW"/>
</dbReference>
<comment type="similarity">
    <text evidence="1">Belongs to the carbohydrate kinase PfkB family.</text>
</comment>
<organism evidence="8 9">
    <name type="scientific">Labedaea rhizosphaerae</name>
    <dbReference type="NCBI Taxonomy" id="598644"/>
    <lineage>
        <taxon>Bacteria</taxon>
        <taxon>Bacillati</taxon>
        <taxon>Actinomycetota</taxon>
        <taxon>Actinomycetes</taxon>
        <taxon>Pseudonocardiales</taxon>
        <taxon>Pseudonocardiaceae</taxon>
        <taxon>Labedaea</taxon>
    </lineage>
</organism>
<proteinExistence type="inferred from homology"/>
<feature type="domain" description="Carbohydrate kinase PfkB" evidence="7">
    <location>
        <begin position="22"/>
        <end position="287"/>
    </location>
</feature>
<dbReference type="InterPro" id="IPR017583">
    <property type="entry name" value="Tagatose/fructose_Pkinase"/>
</dbReference>
<sequence length="314" mass="31153">MIVTVTVNPSLDRTVEVPSLERGAVLRAVAGHLDAGGKGVNVTRALTAHGHASVAVLPVGGPVGRQLVELLVAQDIPVDAVPIAGATRSNVSIVEPDGTVTKINEPGAALTGEEQAFLLAAIRARATGLSAASWVVGAGSLPPGTPTSYYADLTRALPGARVAIDTSGPALVEAVKAGPAVVKPNREELAEAASGDIATLGDVVAAAQALRGLGVGAVLASLGADGAVLVGEHGVWHGEAAAVPRSSVGAGDALLAGFLAADGHGPSALAEGLAWAAAAVSLPGSRMPCPADLRRADVRVHDTPDLARRLGERG</sequence>
<dbReference type="GO" id="GO:0008443">
    <property type="term" value="F:phosphofructokinase activity"/>
    <property type="evidence" value="ECO:0007669"/>
    <property type="project" value="TreeGrafter"/>
</dbReference>
<evidence type="ECO:0000256" key="4">
    <source>
        <dbReference type="ARBA" id="ARBA00022777"/>
    </source>
</evidence>
<evidence type="ECO:0000313" key="8">
    <source>
        <dbReference type="EMBL" id="TDP91053.1"/>
    </source>
</evidence>
<dbReference type="InterPro" id="IPR011611">
    <property type="entry name" value="PfkB_dom"/>
</dbReference>
<dbReference type="InterPro" id="IPR002173">
    <property type="entry name" value="Carboh/pur_kinase_PfkB_CS"/>
</dbReference>
<keyword evidence="2 6" id="KW-0808">Transferase</keyword>
<evidence type="ECO:0000256" key="6">
    <source>
        <dbReference type="PIRNR" id="PIRNR000535"/>
    </source>
</evidence>
<dbReference type="EMBL" id="SNXZ01000009">
    <property type="protein sequence ID" value="TDP91053.1"/>
    <property type="molecule type" value="Genomic_DNA"/>
</dbReference>
<dbReference type="InterPro" id="IPR029056">
    <property type="entry name" value="Ribokinase-like"/>
</dbReference>
<keyword evidence="5" id="KW-0067">ATP-binding</keyword>
<reference evidence="8 9" key="1">
    <citation type="submission" date="2019-03" db="EMBL/GenBank/DDBJ databases">
        <title>Genomic Encyclopedia of Type Strains, Phase IV (KMG-IV): sequencing the most valuable type-strain genomes for metagenomic binning, comparative biology and taxonomic classification.</title>
        <authorList>
            <person name="Goeker M."/>
        </authorList>
    </citation>
    <scope>NUCLEOTIDE SEQUENCE [LARGE SCALE GENOMIC DNA]</scope>
    <source>
        <strain evidence="8 9">DSM 45361</strain>
    </source>
</reference>
<keyword evidence="3" id="KW-0547">Nucleotide-binding</keyword>
<evidence type="ECO:0000256" key="1">
    <source>
        <dbReference type="ARBA" id="ARBA00010688"/>
    </source>
</evidence>
<gene>
    <name evidence="8" type="ORF">EV186_10945</name>
</gene>
<dbReference type="PANTHER" id="PTHR46566">
    <property type="entry name" value="1-PHOSPHOFRUCTOKINASE-RELATED"/>
    <property type="match status" value="1"/>
</dbReference>
<accession>A0A4R6RVU0</accession>
<evidence type="ECO:0000256" key="5">
    <source>
        <dbReference type="ARBA" id="ARBA00022840"/>
    </source>
</evidence>
<protein>
    <submittedName>
        <fullName evidence="8">Fructose-1-phosphate kinase</fullName>
    </submittedName>
</protein>
<evidence type="ECO:0000313" key="9">
    <source>
        <dbReference type="Proteomes" id="UP000295444"/>
    </source>
</evidence>
<name>A0A4R6RVU0_LABRH</name>
<dbReference type="PANTHER" id="PTHR46566:SF5">
    <property type="entry name" value="1-PHOSPHOFRUCTOKINASE"/>
    <property type="match status" value="1"/>
</dbReference>
<dbReference type="PROSITE" id="PS00584">
    <property type="entry name" value="PFKB_KINASES_2"/>
    <property type="match status" value="1"/>
</dbReference>
<dbReference type="AlphaFoldDB" id="A0A4R6RVU0"/>
<evidence type="ECO:0000256" key="2">
    <source>
        <dbReference type="ARBA" id="ARBA00022679"/>
    </source>
</evidence>
<dbReference type="RefSeq" id="WP_133853851.1">
    <property type="nucleotide sequence ID" value="NZ_SNXZ01000009.1"/>
</dbReference>
<keyword evidence="9" id="KW-1185">Reference proteome</keyword>
<dbReference type="PROSITE" id="PS00583">
    <property type="entry name" value="PFKB_KINASES_1"/>
    <property type="match status" value="1"/>
</dbReference>
<dbReference type="Proteomes" id="UP000295444">
    <property type="component" value="Unassembled WGS sequence"/>
</dbReference>
<evidence type="ECO:0000256" key="3">
    <source>
        <dbReference type="ARBA" id="ARBA00022741"/>
    </source>
</evidence>
<dbReference type="PIRSF" id="PIRSF000535">
    <property type="entry name" value="1PFK/6PFK/LacC"/>
    <property type="match status" value="1"/>
</dbReference>
<dbReference type="GO" id="GO:0005829">
    <property type="term" value="C:cytosol"/>
    <property type="evidence" value="ECO:0007669"/>
    <property type="project" value="TreeGrafter"/>
</dbReference>
<evidence type="ECO:0000259" key="7">
    <source>
        <dbReference type="Pfam" id="PF00294"/>
    </source>
</evidence>
<dbReference type="Gene3D" id="3.40.1190.20">
    <property type="match status" value="1"/>
</dbReference>
<dbReference type="Pfam" id="PF00294">
    <property type="entry name" value="PfkB"/>
    <property type="match status" value="1"/>
</dbReference>
<dbReference type="SUPFAM" id="SSF53613">
    <property type="entry name" value="Ribokinase-like"/>
    <property type="match status" value="1"/>
</dbReference>
<keyword evidence="4 8" id="KW-0418">Kinase</keyword>
<dbReference type="CDD" id="cd01164">
    <property type="entry name" value="FruK_PfkB_like"/>
    <property type="match status" value="1"/>
</dbReference>
<dbReference type="NCBIfam" id="TIGR03168">
    <property type="entry name" value="1-PFK"/>
    <property type="match status" value="1"/>
</dbReference>